<evidence type="ECO:0000259" key="6">
    <source>
        <dbReference type="Pfam" id="PF13721"/>
    </source>
</evidence>
<reference evidence="7 8" key="1">
    <citation type="submission" date="2020-06" db="EMBL/GenBank/DDBJ databases">
        <title>The genome sequence of Candidatus Regiella insecticola strain Tut.</title>
        <authorList>
            <person name="Nikoh N."/>
            <person name="Tsuchida T."/>
            <person name="Koga R."/>
            <person name="Oshima K."/>
            <person name="Hattori M."/>
            <person name="Fukatsu T."/>
        </authorList>
    </citation>
    <scope>NUCLEOTIDE SEQUENCE [LARGE SCALE GENOMIC DNA]</scope>
    <source>
        <strain evidence="7 8">Tut</strain>
    </source>
</reference>
<feature type="transmembrane region" description="Helical" evidence="5">
    <location>
        <begin position="16"/>
        <end position="35"/>
    </location>
</feature>
<dbReference type="RefSeq" id="WP_235950065.1">
    <property type="nucleotide sequence ID" value="NZ_BLXO01000004.1"/>
</dbReference>
<gene>
    <name evidence="7" type="primary">mzrA</name>
    <name evidence="7" type="ORF">RINTU1_23090</name>
</gene>
<dbReference type="Gene3D" id="3.30.70.260">
    <property type="match status" value="1"/>
</dbReference>
<dbReference type="NCBIfam" id="NF007915">
    <property type="entry name" value="PRK10629.1"/>
    <property type="match status" value="1"/>
</dbReference>
<dbReference type="InterPro" id="IPR027398">
    <property type="entry name" value="SecD-TM"/>
</dbReference>
<dbReference type="Proteomes" id="UP000504714">
    <property type="component" value="Unassembled WGS sequence"/>
</dbReference>
<proteinExistence type="predicted"/>
<name>A0A6L2ZQE6_9ENTR</name>
<keyword evidence="3 5" id="KW-1133">Transmembrane helix</keyword>
<evidence type="ECO:0000256" key="4">
    <source>
        <dbReference type="ARBA" id="ARBA00023136"/>
    </source>
</evidence>
<keyword evidence="4 5" id="KW-0472">Membrane</keyword>
<comment type="caution">
    <text evidence="7">The sequence shown here is derived from an EMBL/GenBank/DDBJ whole genome shotgun (WGS) entry which is preliminary data.</text>
</comment>
<evidence type="ECO:0000256" key="5">
    <source>
        <dbReference type="SAM" id="Phobius"/>
    </source>
</evidence>
<evidence type="ECO:0000313" key="8">
    <source>
        <dbReference type="Proteomes" id="UP000504714"/>
    </source>
</evidence>
<evidence type="ECO:0000256" key="1">
    <source>
        <dbReference type="ARBA" id="ARBA00022475"/>
    </source>
</evidence>
<feature type="domain" description="SecD export protein N-terminal TM" evidence="6">
    <location>
        <begin position="15"/>
        <end position="104"/>
    </location>
</feature>
<evidence type="ECO:0000256" key="3">
    <source>
        <dbReference type="ARBA" id="ARBA00022989"/>
    </source>
</evidence>
<dbReference type="EMBL" id="BLXO01000004">
    <property type="protein sequence ID" value="GFN46614.1"/>
    <property type="molecule type" value="Genomic_DNA"/>
</dbReference>
<dbReference type="Pfam" id="PF13721">
    <property type="entry name" value="SecD-TM1"/>
    <property type="match status" value="1"/>
</dbReference>
<keyword evidence="1" id="KW-1003">Cell membrane</keyword>
<evidence type="ECO:0000313" key="7">
    <source>
        <dbReference type="EMBL" id="GFN46614.1"/>
    </source>
</evidence>
<evidence type="ECO:0000256" key="2">
    <source>
        <dbReference type="ARBA" id="ARBA00022692"/>
    </source>
</evidence>
<accession>A0A6L2ZQE6</accession>
<dbReference type="AlphaFoldDB" id="A0A6L2ZQE6"/>
<sequence length="121" mass="14053">MIHRKMGFRLAARQHWWLTAPALAALVVFFIFIMLPTKNTLQIIANKPGFKLPDGFAVYEYLDEQKIRIKSITYENDALVISFESTEYQQQAMEVMQSILPIGYDIVPSKSKSLFEIFYAR</sequence>
<protein>
    <submittedName>
        <fullName evidence="7">Modulator protein MzrA</fullName>
    </submittedName>
</protein>
<keyword evidence="2 5" id="KW-0812">Transmembrane</keyword>
<organism evidence="7 8">
    <name type="scientific">Candidatus Regiella insecticola</name>
    <dbReference type="NCBI Taxonomy" id="138073"/>
    <lineage>
        <taxon>Bacteria</taxon>
        <taxon>Pseudomonadati</taxon>
        <taxon>Pseudomonadota</taxon>
        <taxon>Gammaproteobacteria</taxon>
        <taxon>Enterobacterales</taxon>
        <taxon>Enterobacteriaceae</taxon>
        <taxon>aphid secondary symbionts</taxon>
        <taxon>Candidatus Regiella</taxon>
    </lineage>
</organism>